<dbReference type="RefSeq" id="WP_070078676.1">
    <property type="nucleotide sequence ID" value="NZ_CP017415.1"/>
</dbReference>
<evidence type="ECO:0000313" key="2">
    <source>
        <dbReference type="Proteomes" id="UP000095401"/>
    </source>
</evidence>
<dbReference type="Proteomes" id="UP000095401">
    <property type="component" value="Chromosome"/>
</dbReference>
<dbReference type="AlphaFoldDB" id="A0A1D8IPK2"/>
<organism evidence="1 2">
    <name type="scientific">Acidihalobacter yilgarnensis</name>
    <dbReference type="NCBI Taxonomy" id="2819280"/>
    <lineage>
        <taxon>Bacteria</taxon>
        <taxon>Pseudomonadati</taxon>
        <taxon>Pseudomonadota</taxon>
        <taxon>Gammaproteobacteria</taxon>
        <taxon>Chromatiales</taxon>
        <taxon>Ectothiorhodospiraceae</taxon>
        <taxon>Acidihalobacter</taxon>
    </lineage>
</organism>
<dbReference type="EMBL" id="CP017415">
    <property type="protein sequence ID" value="AOU98314.1"/>
    <property type="molecule type" value="Genomic_DNA"/>
</dbReference>
<gene>
    <name evidence="1" type="ORF">BI364_10385</name>
</gene>
<name>A0A1D8IPK2_9GAMM</name>
<reference evidence="2" key="1">
    <citation type="submission" date="2016-09" db="EMBL/GenBank/DDBJ databases">
        <title>Acidihalobacter prosperus F5.</title>
        <authorList>
            <person name="Khaleque H.N."/>
            <person name="Ramsay J.P."/>
            <person name="Kaksonen A.H."/>
            <person name="Boxall N.J."/>
            <person name="Watkin E.L.J."/>
        </authorList>
    </citation>
    <scope>NUCLEOTIDE SEQUENCE [LARGE SCALE GENOMIC DNA]</scope>
    <source>
        <strain evidence="2">F5</strain>
    </source>
</reference>
<proteinExistence type="predicted"/>
<keyword evidence="2" id="KW-1185">Reference proteome</keyword>
<sequence>MNKKIESEKAQQLVTVRLARPGYIPVAIPAKLRMTRFPLKLIAITRFGDFELLPTPHKHVYSQEEFESKMDSEPPLDPDPFYIDAEGWFPEFDDEDEELDRNQG</sequence>
<evidence type="ECO:0000313" key="1">
    <source>
        <dbReference type="EMBL" id="AOU98314.1"/>
    </source>
</evidence>
<protein>
    <submittedName>
        <fullName evidence="1">Uncharacterized protein</fullName>
    </submittedName>
</protein>
<dbReference type="KEGG" id="aprs:BI364_10385"/>
<accession>A0A1D8IPK2</accession>